<dbReference type="AlphaFoldDB" id="A0A7W9LEV0"/>
<proteinExistence type="predicted"/>
<gene>
    <name evidence="1" type="ORF">HD596_008013</name>
</gene>
<evidence type="ECO:0000313" key="2">
    <source>
        <dbReference type="Proteomes" id="UP000579153"/>
    </source>
</evidence>
<evidence type="ECO:0000313" key="1">
    <source>
        <dbReference type="EMBL" id="MBB5781257.1"/>
    </source>
</evidence>
<dbReference type="RefSeq" id="WP_185074590.1">
    <property type="nucleotide sequence ID" value="NZ_JACHMB010000001.1"/>
</dbReference>
<organism evidence="1 2">
    <name type="scientific">Nonomuraea jabiensis</name>
    <dbReference type="NCBI Taxonomy" id="882448"/>
    <lineage>
        <taxon>Bacteria</taxon>
        <taxon>Bacillati</taxon>
        <taxon>Actinomycetota</taxon>
        <taxon>Actinomycetes</taxon>
        <taxon>Streptosporangiales</taxon>
        <taxon>Streptosporangiaceae</taxon>
        <taxon>Nonomuraea</taxon>
    </lineage>
</organism>
<name>A0A7W9LEV0_9ACTN</name>
<dbReference type="Proteomes" id="UP000579153">
    <property type="component" value="Unassembled WGS sequence"/>
</dbReference>
<protein>
    <submittedName>
        <fullName evidence="1">Uncharacterized protein</fullName>
    </submittedName>
</protein>
<keyword evidence="2" id="KW-1185">Reference proteome</keyword>
<dbReference type="EMBL" id="JACHMB010000001">
    <property type="protein sequence ID" value="MBB5781257.1"/>
    <property type="molecule type" value="Genomic_DNA"/>
</dbReference>
<sequence>MTAIMLAGGVLRVPTSTVLPDGTRIDGTRDITPDSPDYHEWLPHAIGEEASWHGDRDDEDILRRWRAAASA</sequence>
<reference evidence="1 2" key="1">
    <citation type="submission" date="2020-08" db="EMBL/GenBank/DDBJ databases">
        <title>Sequencing the genomes of 1000 actinobacteria strains.</title>
        <authorList>
            <person name="Klenk H.-P."/>
        </authorList>
    </citation>
    <scope>NUCLEOTIDE SEQUENCE [LARGE SCALE GENOMIC DNA]</scope>
    <source>
        <strain evidence="1 2">DSM 45507</strain>
    </source>
</reference>
<comment type="caution">
    <text evidence="1">The sequence shown here is derived from an EMBL/GenBank/DDBJ whole genome shotgun (WGS) entry which is preliminary data.</text>
</comment>
<accession>A0A7W9LEV0</accession>